<sequence>MILACGCLVFISCTIASIPPATSSAVFSWLFVPTQTTMTYNEGRKRKGEDKDQGIKEHKTCQ</sequence>
<feature type="compositionally biased region" description="Basic and acidic residues" evidence="1">
    <location>
        <begin position="47"/>
        <end position="62"/>
    </location>
</feature>
<reference evidence="4" key="1">
    <citation type="journal article" date="2011" name="Nat. Biotechnol.">
        <title>The genomic sequence of the Chinese hamster ovary (CHO)-K1 cell line.</title>
        <authorList>
            <person name="Xu X."/>
            <person name="Nagarajan H."/>
            <person name="Lewis N.E."/>
            <person name="Pan S."/>
            <person name="Cai Z."/>
            <person name="Liu X."/>
            <person name="Chen W."/>
            <person name="Xie M."/>
            <person name="Wang W."/>
            <person name="Hammond S."/>
            <person name="Andersen M.R."/>
            <person name="Neff N."/>
            <person name="Passarelli B."/>
            <person name="Koh W."/>
            <person name="Fan H.C."/>
            <person name="Wang J."/>
            <person name="Gui Y."/>
            <person name="Lee K.H."/>
            <person name="Betenbaugh M.J."/>
            <person name="Quake S.R."/>
            <person name="Famili I."/>
            <person name="Palsson B.O."/>
            <person name="Wang J."/>
        </authorList>
    </citation>
    <scope>NUCLEOTIDE SEQUENCE [LARGE SCALE GENOMIC DNA]</scope>
    <source>
        <strain evidence="4">CHO K1 cell line</strain>
    </source>
</reference>
<proteinExistence type="predicted"/>
<feature type="region of interest" description="Disordered" evidence="1">
    <location>
        <begin position="41"/>
        <end position="62"/>
    </location>
</feature>
<protein>
    <submittedName>
        <fullName evidence="3">Uncharacterized protein</fullName>
    </submittedName>
</protein>
<feature type="chain" id="PRO_5003445313" evidence="2">
    <location>
        <begin position="17"/>
        <end position="62"/>
    </location>
</feature>
<gene>
    <name evidence="3" type="ORF">I79_020622</name>
</gene>
<keyword evidence="2" id="KW-0732">Signal</keyword>
<evidence type="ECO:0000313" key="3">
    <source>
        <dbReference type="EMBL" id="EGW10870.1"/>
    </source>
</evidence>
<evidence type="ECO:0000256" key="2">
    <source>
        <dbReference type="SAM" id="SignalP"/>
    </source>
</evidence>
<dbReference type="EMBL" id="JH001717">
    <property type="protein sequence ID" value="EGW10870.1"/>
    <property type="molecule type" value="Genomic_DNA"/>
</dbReference>
<dbReference type="AlphaFoldDB" id="G3IAJ9"/>
<feature type="signal peptide" evidence="2">
    <location>
        <begin position="1"/>
        <end position="16"/>
    </location>
</feature>
<accession>G3IAJ9</accession>
<organism evidence="3 4">
    <name type="scientific">Cricetulus griseus</name>
    <name type="common">Chinese hamster</name>
    <name type="synonym">Cricetulus barabensis griseus</name>
    <dbReference type="NCBI Taxonomy" id="10029"/>
    <lineage>
        <taxon>Eukaryota</taxon>
        <taxon>Metazoa</taxon>
        <taxon>Chordata</taxon>
        <taxon>Craniata</taxon>
        <taxon>Vertebrata</taxon>
        <taxon>Euteleostomi</taxon>
        <taxon>Mammalia</taxon>
        <taxon>Eutheria</taxon>
        <taxon>Euarchontoglires</taxon>
        <taxon>Glires</taxon>
        <taxon>Rodentia</taxon>
        <taxon>Myomorpha</taxon>
        <taxon>Muroidea</taxon>
        <taxon>Cricetidae</taxon>
        <taxon>Cricetinae</taxon>
        <taxon>Cricetulus</taxon>
    </lineage>
</organism>
<evidence type="ECO:0000313" key="4">
    <source>
        <dbReference type="Proteomes" id="UP000001075"/>
    </source>
</evidence>
<dbReference type="InParanoid" id="G3IAJ9"/>
<dbReference type="Proteomes" id="UP000001075">
    <property type="component" value="Unassembled WGS sequence"/>
</dbReference>
<name>G3IAJ9_CRIGR</name>
<evidence type="ECO:0000256" key="1">
    <source>
        <dbReference type="SAM" id="MobiDB-lite"/>
    </source>
</evidence>